<evidence type="ECO:0000256" key="4">
    <source>
        <dbReference type="ARBA" id="ARBA00023239"/>
    </source>
</evidence>
<name>A0A2A4HU90_9SPHN</name>
<comment type="similarity">
    <text evidence="1">Belongs to the Gfa family.</text>
</comment>
<dbReference type="Gene3D" id="3.90.1590.10">
    <property type="entry name" value="glutathione-dependent formaldehyde- activating enzyme (gfa)"/>
    <property type="match status" value="1"/>
</dbReference>
<keyword evidence="4" id="KW-0456">Lyase</keyword>
<protein>
    <recommendedName>
        <fullName evidence="5">CENP-V/GFA domain-containing protein</fullName>
    </recommendedName>
</protein>
<dbReference type="GO" id="GO:0016846">
    <property type="term" value="F:carbon-sulfur lyase activity"/>
    <property type="evidence" value="ECO:0007669"/>
    <property type="project" value="InterPro"/>
</dbReference>
<dbReference type="PANTHER" id="PTHR33337">
    <property type="entry name" value="GFA DOMAIN-CONTAINING PROTEIN"/>
    <property type="match status" value="1"/>
</dbReference>
<gene>
    <name evidence="6" type="ORF">COA17_12300</name>
</gene>
<reference evidence="6 7" key="1">
    <citation type="submission" date="2017-09" db="EMBL/GenBank/DDBJ databases">
        <title>Sphingomonas ginsenosidimutans KACC 14949, whole genome shotgun sequence.</title>
        <authorList>
            <person name="Feng G."/>
            <person name="Zhu H."/>
        </authorList>
    </citation>
    <scope>NUCLEOTIDE SEQUENCE [LARGE SCALE GENOMIC DNA]</scope>
    <source>
        <strain evidence="6 7">KACC 14949</strain>
    </source>
</reference>
<keyword evidence="3" id="KW-0862">Zinc</keyword>
<dbReference type="InterPro" id="IPR006913">
    <property type="entry name" value="CENP-V/GFA"/>
</dbReference>
<accession>A0A2A4HU90</accession>
<evidence type="ECO:0000259" key="5">
    <source>
        <dbReference type="PROSITE" id="PS51891"/>
    </source>
</evidence>
<proteinExistence type="inferred from homology"/>
<organism evidence="6 7">
    <name type="scientific">Sphingomonas ginsenosidimutans</name>
    <dbReference type="NCBI Taxonomy" id="862134"/>
    <lineage>
        <taxon>Bacteria</taxon>
        <taxon>Pseudomonadati</taxon>
        <taxon>Pseudomonadota</taxon>
        <taxon>Alphaproteobacteria</taxon>
        <taxon>Sphingomonadales</taxon>
        <taxon>Sphingomonadaceae</taxon>
        <taxon>Sphingomonas</taxon>
    </lineage>
</organism>
<dbReference type="EMBL" id="NWVD01000005">
    <property type="protein sequence ID" value="PCG08462.1"/>
    <property type="molecule type" value="Genomic_DNA"/>
</dbReference>
<dbReference type="InterPro" id="IPR011057">
    <property type="entry name" value="Mss4-like_sf"/>
</dbReference>
<keyword evidence="7" id="KW-1185">Reference proteome</keyword>
<evidence type="ECO:0000256" key="1">
    <source>
        <dbReference type="ARBA" id="ARBA00005495"/>
    </source>
</evidence>
<dbReference type="SUPFAM" id="SSF51316">
    <property type="entry name" value="Mss4-like"/>
    <property type="match status" value="1"/>
</dbReference>
<feature type="domain" description="CENP-V/GFA" evidence="5">
    <location>
        <begin position="6"/>
        <end position="117"/>
    </location>
</feature>
<evidence type="ECO:0000256" key="2">
    <source>
        <dbReference type="ARBA" id="ARBA00022723"/>
    </source>
</evidence>
<dbReference type="PROSITE" id="PS51891">
    <property type="entry name" value="CENP_V_GFA"/>
    <property type="match status" value="1"/>
</dbReference>
<evidence type="ECO:0000313" key="6">
    <source>
        <dbReference type="EMBL" id="PCG08462.1"/>
    </source>
</evidence>
<dbReference type="PANTHER" id="PTHR33337:SF40">
    <property type="entry name" value="CENP-V_GFA DOMAIN-CONTAINING PROTEIN-RELATED"/>
    <property type="match status" value="1"/>
</dbReference>
<comment type="caution">
    <text evidence="6">The sequence shown here is derived from an EMBL/GenBank/DDBJ whole genome shotgun (WGS) entry which is preliminary data.</text>
</comment>
<dbReference type="Proteomes" id="UP000218784">
    <property type="component" value="Unassembled WGS sequence"/>
</dbReference>
<sequence>MTGDDATGRCNCGAVSWRINGAPLAVAACHCTNCRAQSGAAFSVNIVAKARDVAIEGPIKTFEDKMTSSGQPVLRQFCGECGSPIQSVITANPAIVAIKAGTADQAGNFAPTLHVWTQSKLPWVEVPANVPSFARDVG</sequence>
<dbReference type="AlphaFoldDB" id="A0A2A4HU90"/>
<dbReference type="GO" id="GO:0046872">
    <property type="term" value="F:metal ion binding"/>
    <property type="evidence" value="ECO:0007669"/>
    <property type="project" value="UniProtKB-KW"/>
</dbReference>
<evidence type="ECO:0000256" key="3">
    <source>
        <dbReference type="ARBA" id="ARBA00022833"/>
    </source>
</evidence>
<keyword evidence="2" id="KW-0479">Metal-binding</keyword>
<dbReference type="RefSeq" id="WP_096612824.1">
    <property type="nucleotide sequence ID" value="NZ_NWVD01000005.1"/>
</dbReference>
<evidence type="ECO:0000313" key="7">
    <source>
        <dbReference type="Proteomes" id="UP000218784"/>
    </source>
</evidence>
<dbReference type="Pfam" id="PF04828">
    <property type="entry name" value="GFA"/>
    <property type="match status" value="1"/>
</dbReference>